<feature type="transmembrane region" description="Helical" evidence="2">
    <location>
        <begin position="280"/>
        <end position="313"/>
    </location>
</feature>
<evidence type="ECO:0000313" key="3">
    <source>
        <dbReference type="EMBL" id="MDK4325317.1"/>
    </source>
</evidence>
<dbReference type="RefSeq" id="WP_249605869.1">
    <property type="nucleotide sequence ID" value="NZ_CP091865.1"/>
</dbReference>
<name>A0AAP4BS21_9CORY</name>
<evidence type="ECO:0000313" key="4">
    <source>
        <dbReference type="Proteomes" id="UP001226160"/>
    </source>
</evidence>
<feature type="compositionally biased region" description="Low complexity" evidence="1">
    <location>
        <begin position="39"/>
        <end position="52"/>
    </location>
</feature>
<evidence type="ECO:0000256" key="2">
    <source>
        <dbReference type="SAM" id="Phobius"/>
    </source>
</evidence>
<proteinExistence type="predicted"/>
<accession>A0AAP4BS21</accession>
<gene>
    <name evidence="3" type="ORF">QPX54_02125</name>
</gene>
<feature type="region of interest" description="Disordered" evidence="1">
    <location>
        <begin position="1"/>
        <end position="70"/>
    </location>
</feature>
<evidence type="ECO:0000256" key="1">
    <source>
        <dbReference type="SAM" id="MobiDB-lite"/>
    </source>
</evidence>
<reference evidence="3" key="1">
    <citation type="submission" date="2023-05" db="EMBL/GenBank/DDBJ databases">
        <title>Metabolic capabilities are highly conserved among human nasal-associated Corynebacterium species in pangenomic analyses.</title>
        <authorList>
            <person name="Tran T.H."/>
            <person name="Roberts A.Q."/>
            <person name="Escapa I.F."/>
            <person name="Gao W."/>
            <person name="Conlan S."/>
            <person name="Kong H."/>
            <person name="Segre J.A."/>
            <person name="Kelly M.S."/>
            <person name="Lemon K.P."/>
        </authorList>
    </citation>
    <scope>NUCLEOTIDE SEQUENCE</scope>
    <source>
        <strain evidence="3">KPL2654</strain>
    </source>
</reference>
<dbReference type="Proteomes" id="UP001226160">
    <property type="component" value="Unassembled WGS sequence"/>
</dbReference>
<feature type="transmembrane region" description="Helical" evidence="2">
    <location>
        <begin position="101"/>
        <end position="126"/>
    </location>
</feature>
<protein>
    <submittedName>
        <fullName evidence="3">Uncharacterized protein</fullName>
    </submittedName>
</protein>
<dbReference type="EMBL" id="JASNVP010000002">
    <property type="protein sequence ID" value="MDK4325317.1"/>
    <property type="molecule type" value="Genomic_DNA"/>
</dbReference>
<feature type="transmembrane region" description="Helical" evidence="2">
    <location>
        <begin position="233"/>
        <end position="259"/>
    </location>
</feature>
<keyword evidence="2" id="KW-0472">Membrane</keyword>
<feature type="transmembrane region" description="Helical" evidence="2">
    <location>
        <begin position="190"/>
        <end position="213"/>
    </location>
</feature>
<keyword evidence="2" id="KW-0812">Transmembrane</keyword>
<sequence>MTTPPHGRSSDDDDQDNNNPSQQPYYPPSDHPEDRSDFGYQGAEQAAYGAYGDPSENSGRHAAGDYSQSEVNPGVAKGTGKINILAAVSWGFSTTFRNAKLWIVLGLIGLLAIIGSAAISFGVLAATTDFDAANEQELQSFGGANAASSMVGLAIALISLVLTPYVYRLALFQVDDPATGWGHLWKDTPLLRTLGVLIVAAIVNGIVYLLTMVPLNQALEDLVDPDLSVSASAVLFTVLGFVVMLIWSVLSMFMAWAAASGQFGFGESLKTGWNIGKGNFGKLLLFVIAFQLIAPLAILLTFLLGIIVIFPAYTLMLAHMFRQAVGTAPH</sequence>
<feature type="transmembrane region" description="Helical" evidence="2">
    <location>
        <begin position="146"/>
        <end position="169"/>
    </location>
</feature>
<organism evidence="3 4">
    <name type="scientific">Corynebacterium propinquum</name>
    <dbReference type="NCBI Taxonomy" id="43769"/>
    <lineage>
        <taxon>Bacteria</taxon>
        <taxon>Bacillati</taxon>
        <taxon>Actinomycetota</taxon>
        <taxon>Actinomycetes</taxon>
        <taxon>Mycobacteriales</taxon>
        <taxon>Corynebacteriaceae</taxon>
        <taxon>Corynebacterium</taxon>
    </lineage>
</organism>
<comment type="caution">
    <text evidence="3">The sequence shown here is derived from an EMBL/GenBank/DDBJ whole genome shotgun (WGS) entry which is preliminary data.</text>
</comment>
<dbReference type="AlphaFoldDB" id="A0AAP4BS21"/>
<keyword evidence="2" id="KW-1133">Transmembrane helix</keyword>